<proteinExistence type="predicted"/>
<keyword evidence="2" id="KW-1185">Reference proteome</keyword>
<accession>A0A7G2CIC6</accession>
<gene>
    <name evidence="1" type="ORF">ADEAN_000620200</name>
</gene>
<organism evidence="1 2">
    <name type="scientific">Angomonas deanei</name>
    <dbReference type="NCBI Taxonomy" id="59799"/>
    <lineage>
        <taxon>Eukaryota</taxon>
        <taxon>Discoba</taxon>
        <taxon>Euglenozoa</taxon>
        <taxon>Kinetoplastea</taxon>
        <taxon>Metakinetoplastina</taxon>
        <taxon>Trypanosomatida</taxon>
        <taxon>Trypanosomatidae</taxon>
        <taxon>Strigomonadinae</taxon>
        <taxon>Angomonas</taxon>
    </lineage>
</organism>
<protein>
    <submittedName>
        <fullName evidence="1">Uncharacterized protein</fullName>
    </submittedName>
</protein>
<dbReference type="VEuPathDB" id="TriTrypDB:ADEAN_000620200"/>
<dbReference type="EMBL" id="LR877156">
    <property type="protein sequence ID" value="CAD2218711.1"/>
    <property type="molecule type" value="Genomic_DNA"/>
</dbReference>
<reference evidence="1 2" key="1">
    <citation type="submission" date="2020-08" db="EMBL/GenBank/DDBJ databases">
        <authorList>
            <person name="Newling K."/>
            <person name="Davey J."/>
            <person name="Forrester S."/>
        </authorList>
    </citation>
    <scope>NUCLEOTIDE SEQUENCE [LARGE SCALE GENOMIC DNA]</scope>
    <source>
        <strain evidence="2">Crithidia deanei Carvalho (ATCC PRA-265)</strain>
    </source>
</reference>
<evidence type="ECO:0000313" key="2">
    <source>
        <dbReference type="Proteomes" id="UP000515908"/>
    </source>
</evidence>
<sequence length="173" mass="19178">MTQTVSDFDNVLFDWVKGNNLLSRQEKLNLLEDQLFCVQAQKGAADPLSLQIAAQRQTEECMKEVWDPEVLKCVASQLTSAVDTLSCGELLEDYCTFRTTLDGKDRTLAEHESAVAQFCAENEAMFHSVELLSSSDEPHIRANSEIKVFLAASKVEDMLLPPPVGTFVTFVSG</sequence>
<dbReference type="AlphaFoldDB" id="A0A7G2CIC6"/>
<evidence type="ECO:0000313" key="1">
    <source>
        <dbReference type="EMBL" id="CAD2218711.1"/>
    </source>
</evidence>
<name>A0A7G2CIC6_9TRYP</name>
<dbReference type="Proteomes" id="UP000515908">
    <property type="component" value="Chromosome 12"/>
</dbReference>